<dbReference type="InterPro" id="IPR004995">
    <property type="entry name" value="Spore_Ger"/>
</dbReference>
<evidence type="ECO:0000256" key="2">
    <source>
        <dbReference type="ARBA" id="ARBA00023136"/>
    </source>
</evidence>
<proteinExistence type="inferred from homology"/>
<keyword evidence="3" id="KW-1133">Transmembrane helix</keyword>
<dbReference type="PIRSF" id="PIRSF005690">
    <property type="entry name" value="GerBA"/>
    <property type="match status" value="1"/>
</dbReference>
<evidence type="ECO:0000256" key="1">
    <source>
        <dbReference type="ARBA" id="ARBA00005278"/>
    </source>
</evidence>
<evidence type="ECO:0000256" key="3">
    <source>
        <dbReference type="SAM" id="Phobius"/>
    </source>
</evidence>
<sequence length="517" mass="58194">MLRILKDKILGTNSKKQSNKTKDIKLTKSLEENIDSFKKVFEPNETIIFRRVESKDWDKLKCCLIFIDGMVDKIDIHENIILPMMNSKPLQKIGEQNILDILERKIINASGIKKEKDANEMMMSILSGSSVILVEGYCEGLIIDTKGCEKRSITEPTSEQVVRGPREGFTESIIPNLALIRKRILSPDLKFNFMEIGVRTKTKVCICYIEGLANEKIVREVQKRLDDIQIDAILESGYIEEFIKDAPLSPFATVGNTERPDIVVANLLEGKIGIVVDGTPFVLTLPYLFIEYFQANEDYYNNYIYSSINRLLKVFAFFLSTSVPAIYVALVTFHQEMIPTPLILSISAAREGVPFPTIIEALLMLLAFELLREGGVRLPAPIGSTIGFVGAIILGQAAVDARFVSAPIVIVTALTGITNFLIPKMIGPMIVIRTIFLFLSAFLGLYGYIFGIIGLFIHLMAIRSFGIPYMTNIGSVKMQDIKDTAIRAPWWYMYYRPKLIGGKNPIRKKDSQIPEKR</sequence>
<gene>
    <name evidence="4" type="ORF">KVH43_06635</name>
</gene>
<reference evidence="4" key="1">
    <citation type="submission" date="2021-07" db="EMBL/GenBank/DDBJ databases">
        <title>Complete genome sequence of Crassaminicella sp. 143-21, isolated from a deep-sea hydrothermal vent.</title>
        <authorList>
            <person name="Li X."/>
        </authorList>
    </citation>
    <scope>NUCLEOTIDE SEQUENCE</scope>
    <source>
        <strain evidence="4">143-21</strain>
    </source>
</reference>
<comment type="similarity">
    <text evidence="1">Belongs to the GerABKA family.</text>
</comment>
<organism evidence="4 5">
    <name type="scientific">Crassaminicella indica</name>
    <dbReference type="NCBI Taxonomy" id="2855394"/>
    <lineage>
        <taxon>Bacteria</taxon>
        <taxon>Bacillati</taxon>
        <taxon>Bacillota</taxon>
        <taxon>Clostridia</taxon>
        <taxon>Eubacteriales</taxon>
        <taxon>Clostridiaceae</taxon>
        <taxon>Crassaminicella</taxon>
    </lineage>
</organism>
<dbReference type="PANTHER" id="PTHR22550">
    <property type="entry name" value="SPORE GERMINATION PROTEIN"/>
    <property type="match status" value="1"/>
</dbReference>
<feature type="transmembrane region" description="Helical" evidence="3">
    <location>
        <begin position="404"/>
        <end position="422"/>
    </location>
</feature>
<dbReference type="EMBL" id="CP078093">
    <property type="protein sequence ID" value="QXM05081.1"/>
    <property type="molecule type" value="Genomic_DNA"/>
</dbReference>
<dbReference type="PANTHER" id="PTHR22550:SF5">
    <property type="entry name" value="LEUCINE ZIPPER PROTEIN 4"/>
    <property type="match status" value="1"/>
</dbReference>
<dbReference type="InterPro" id="IPR050768">
    <property type="entry name" value="UPF0353/GerABKA_families"/>
</dbReference>
<feature type="transmembrane region" description="Helical" evidence="3">
    <location>
        <begin position="353"/>
        <end position="371"/>
    </location>
</feature>
<feature type="transmembrane region" description="Helical" evidence="3">
    <location>
        <begin position="378"/>
        <end position="398"/>
    </location>
</feature>
<keyword evidence="2 3" id="KW-0472">Membrane</keyword>
<keyword evidence="3" id="KW-0812">Transmembrane</keyword>
<dbReference type="Pfam" id="PF03323">
    <property type="entry name" value="GerA"/>
    <property type="match status" value="1"/>
</dbReference>
<keyword evidence="5" id="KW-1185">Reference proteome</keyword>
<name>A0ABX8R8C8_9CLOT</name>
<feature type="transmembrane region" description="Helical" evidence="3">
    <location>
        <begin position="314"/>
        <end position="333"/>
    </location>
</feature>
<feature type="transmembrane region" description="Helical" evidence="3">
    <location>
        <begin position="434"/>
        <end position="461"/>
    </location>
</feature>
<evidence type="ECO:0000313" key="5">
    <source>
        <dbReference type="Proteomes" id="UP000886818"/>
    </source>
</evidence>
<dbReference type="RefSeq" id="WP_218281781.1">
    <property type="nucleotide sequence ID" value="NZ_CP078093.1"/>
</dbReference>
<protein>
    <submittedName>
        <fullName evidence="4">Spore germination protein</fullName>
    </submittedName>
</protein>
<dbReference type="Proteomes" id="UP000886818">
    <property type="component" value="Chromosome"/>
</dbReference>
<accession>A0ABX8R8C8</accession>
<evidence type="ECO:0000313" key="4">
    <source>
        <dbReference type="EMBL" id="QXM05081.1"/>
    </source>
</evidence>